<gene>
    <name evidence="2" type="ORF">TM448A02853_0010</name>
</gene>
<dbReference type="EMBL" id="MT144355">
    <property type="protein sequence ID" value="QJA52631.1"/>
    <property type="molecule type" value="Genomic_DNA"/>
</dbReference>
<reference evidence="2" key="1">
    <citation type="submission" date="2020-03" db="EMBL/GenBank/DDBJ databases">
        <title>The deep terrestrial virosphere.</title>
        <authorList>
            <person name="Holmfeldt K."/>
            <person name="Nilsson E."/>
            <person name="Simone D."/>
            <person name="Lopez-Fernandez M."/>
            <person name="Wu X."/>
            <person name="de Brujin I."/>
            <person name="Lundin D."/>
            <person name="Andersson A."/>
            <person name="Bertilsson S."/>
            <person name="Dopson M."/>
        </authorList>
    </citation>
    <scope>NUCLEOTIDE SEQUENCE</scope>
    <source>
        <strain evidence="2">TM448A02853</strain>
    </source>
</reference>
<accession>A0A6H1ZZ01</accession>
<protein>
    <submittedName>
        <fullName evidence="2">Uncharacterized protein</fullName>
    </submittedName>
</protein>
<organism evidence="2">
    <name type="scientific">viral metagenome</name>
    <dbReference type="NCBI Taxonomy" id="1070528"/>
    <lineage>
        <taxon>unclassified sequences</taxon>
        <taxon>metagenomes</taxon>
        <taxon>organismal metagenomes</taxon>
    </lineage>
</organism>
<evidence type="ECO:0000313" key="2">
    <source>
        <dbReference type="EMBL" id="QJA52631.1"/>
    </source>
</evidence>
<keyword evidence="1" id="KW-0175">Coiled coil</keyword>
<name>A0A6H1ZZ01_9ZZZZ</name>
<evidence type="ECO:0000256" key="1">
    <source>
        <dbReference type="SAM" id="Coils"/>
    </source>
</evidence>
<sequence>MKERGFNGKQIWMESQRRGEVIPYKSFTRHFRVCWKTKKSYLMKESTDYAKEIVARKFIEQMNIIDEIGNSLKILKAHIEGLQEEMKEGTVNWKNLLASLAEIRMILKFLWDISKQVEIKPEISIDKIKENLMVALREIPFEYASIIEKALET</sequence>
<feature type="coiled-coil region" evidence="1">
    <location>
        <begin position="65"/>
        <end position="92"/>
    </location>
</feature>
<dbReference type="AlphaFoldDB" id="A0A6H1ZZ01"/>
<proteinExistence type="predicted"/>